<organism evidence="2">
    <name type="scientific">marine sediment metagenome</name>
    <dbReference type="NCBI Taxonomy" id="412755"/>
    <lineage>
        <taxon>unclassified sequences</taxon>
        <taxon>metagenomes</taxon>
        <taxon>ecological metagenomes</taxon>
    </lineage>
</organism>
<comment type="caution">
    <text evidence="2">The sequence shown here is derived from an EMBL/GenBank/DDBJ whole genome shotgun (WGS) entry which is preliminary data.</text>
</comment>
<sequence>MVQETPDPSTTRLARRVKALEDLLKFGLVGSDLEFVLAAQHKHSILLGKLIHEVGSGNVLFGIEDPTVPVDIATH</sequence>
<feature type="non-terminal residue" evidence="2">
    <location>
        <position position="75"/>
    </location>
</feature>
<dbReference type="EMBL" id="LAZR01040208">
    <property type="protein sequence ID" value="KKL15063.1"/>
    <property type="molecule type" value="Genomic_DNA"/>
</dbReference>
<protein>
    <submittedName>
        <fullName evidence="2">Uncharacterized protein</fullName>
    </submittedName>
</protein>
<evidence type="ECO:0000313" key="2">
    <source>
        <dbReference type="EMBL" id="KKL15063.1"/>
    </source>
</evidence>
<accession>A0A0F9DT39</accession>
<dbReference type="EMBL" id="LAZR01047630">
    <property type="protein sequence ID" value="KKK93773.1"/>
    <property type="molecule type" value="Genomic_DNA"/>
</dbReference>
<proteinExistence type="predicted"/>
<evidence type="ECO:0000313" key="1">
    <source>
        <dbReference type="EMBL" id="KKK93773.1"/>
    </source>
</evidence>
<reference evidence="2" key="1">
    <citation type="journal article" date="2015" name="Nature">
        <title>Complex archaea that bridge the gap between prokaryotes and eukaryotes.</title>
        <authorList>
            <person name="Spang A."/>
            <person name="Saw J.H."/>
            <person name="Jorgensen S.L."/>
            <person name="Zaremba-Niedzwiedzka K."/>
            <person name="Martijn J."/>
            <person name="Lind A.E."/>
            <person name="van Eijk R."/>
            <person name="Schleper C."/>
            <person name="Guy L."/>
            <person name="Ettema T.J."/>
        </authorList>
    </citation>
    <scope>NUCLEOTIDE SEQUENCE</scope>
</reference>
<dbReference type="AlphaFoldDB" id="A0A0F9DT39"/>
<name>A0A0F9DT39_9ZZZZ</name>
<gene>
    <name evidence="2" type="ORF">LCGC14_2509360</name>
    <name evidence="1" type="ORF">LCGC14_2689540</name>
</gene>